<sequence length="119" mass="14023">MMDKIKKIRNNLKKFTKPYDLAGSHRTSNMIDRLMQRMDRYLFNTQYFHGNIESAELGIRAWALINNFAPSNPMTVQKYQGLQSPAERLNGFRYHENWLQNLMISSSLKGYRSPPRNPL</sequence>
<gene>
    <name evidence="1" type="ordered locus">HRM2_01180</name>
</gene>
<proteinExistence type="predicted"/>
<evidence type="ECO:0000313" key="1">
    <source>
        <dbReference type="EMBL" id="ACN13241.1"/>
    </source>
</evidence>
<reference evidence="1 2" key="1">
    <citation type="journal article" date="2009" name="Environ. Microbiol.">
        <title>Genome sequence of Desulfobacterium autotrophicum HRM2, a marine sulfate reducer oxidizing organic carbon completely to carbon dioxide.</title>
        <authorList>
            <person name="Strittmatter A.W."/>
            <person name="Liesegang H."/>
            <person name="Rabus R."/>
            <person name="Decker I."/>
            <person name="Amann J."/>
            <person name="Andres S."/>
            <person name="Henne A."/>
            <person name="Fricke W.F."/>
            <person name="Martinez-Arias R."/>
            <person name="Bartels D."/>
            <person name="Goesmann A."/>
            <person name="Krause L."/>
            <person name="Puehler A."/>
            <person name="Klenk H.P."/>
            <person name="Richter M."/>
            <person name="Schuler M."/>
            <person name="Gloeckner F.O."/>
            <person name="Meyerdierks A."/>
            <person name="Gottschalk G."/>
            <person name="Amann R."/>
        </authorList>
    </citation>
    <scope>NUCLEOTIDE SEQUENCE [LARGE SCALE GENOMIC DNA]</scope>
    <source>
        <strain evidence="2">ATCC 43914 / DSM 3382 / HRM2</strain>
    </source>
</reference>
<dbReference type="AlphaFoldDB" id="C0QEC4"/>
<dbReference type="HOGENOM" id="CLU_166679_0_0_7"/>
<name>C0QEC4_DESAH</name>
<dbReference type="eggNOG" id="ENOG5032R5F">
    <property type="taxonomic scope" value="Bacteria"/>
</dbReference>
<protein>
    <submittedName>
        <fullName evidence="1">Uncharacterized protein</fullName>
    </submittedName>
</protein>
<dbReference type="Proteomes" id="UP000000442">
    <property type="component" value="Chromosome"/>
</dbReference>
<evidence type="ECO:0000313" key="2">
    <source>
        <dbReference type="Proteomes" id="UP000000442"/>
    </source>
</evidence>
<dbReference type="KEGG" id="dat:HRM2_01180"/>
<keyword evidence="2" id="KW-1185">Reference proteome</keyword>
<dbReference type="EMBL" id="CP001087">
    <property type="protein sequence ID" value="ACN13241.1"/>
    <property type="molecule type" value="Genomic_DNA"/>
</dbReference>
<accession>C0QEC4</accession>
<organism evidence="1 2">
    <name type="scientific">Desulforapulum autotrophicum (strain ATCC 43914 / DSM 3382 / VKM B-1955 / HRM2)</name>
    <name type="common">Desulfobacterium autotrophicum</name>
    <dbReference type="NCBI Taxonomy" id="177437"/>
    <lineage>
        <taxon>Bacteria</taxon>
        <taxon>Pseudomonadati</taxon>
        <taxon>Thermodesulfobacteriota</taxon>
        <taxon>Desulfobacteria</taxon>
        <taxon>Desulfobacterales</taxon>
        <taxon>Desulfobacteraceae</taxon>
        <taxon>Desulforapulum</taxon>
    </lineage>
</organism>